<name>A0ABW3RUN1_9BACL</name>
<dbReference type="Gene3D" id="3.30.460.40">
    <property type="match status" value="1"/>
</dbReference>
<dbReference type="SUPFAM" id="SSF81301">
    <property type="entry name" value="Nucleotidyltransferase"/>
    <property type="match status" value="1"/>
</dbReference>
<dbReference type="RefSeq" id="WP_379317925.1">
    <property type="nucleotide sequence ID" value="NZ_JBHTLM010000003.1"/>
</dbReference>
<dbReference type="InterPro" id="IPR043519">
    <property type="entry name" value="NT_sf"/>
</dbReference>
<keyword evidence="2" id="KW-1185">Reference proteome</keyword>
<dbReference type="Pfam" id="PF10706">
    <property type="entry name" value="Aminoglyc_resit"/>
    <property type="match status" value="1"/>
</dbReference>
<sequence length="188" mass="22725">MKSFEKPWFVAGGWAIDLAVGKATREHKDIDICVFREDANYTINYFKDWDIKVAIPGEHRLERVDQITDVVLPRYCLHLFKDNEFLEILLTERVREEVVFRKNSEIRMSIKDFSKHQENIPFVNPVWQLLFKSLNTREEDEHDFMTYINEVNDDYSKKWLFQKLKDIKGNQKWIEELQKYFSKIEDIL</sequence>
<comment type="caution">
    <text evidence="1">The sequence shown here is derived from an EMBL/GenBank/DDBJ whole genome shotgun (WGS) entry which is preliminary data.</text>
</comment>
<gene>
    <name evidence="1" type="ORF">ACFQ3W_06775</name>
</gene>
<dbReference type="InterPro" id="IPR019646">
    <property type="entry name" value="Aminoglyc_AdlTrfase"/>
</dbReference>
<accession>A0ABW3RUN1</accession>
<proteinExistence type="predicted"/>
<organism evidence="1 2">
    <name type="scientific">Paenibacillus puldeungensis</name>
    <dbReference type="NCBI Taxonomy" id="696536"/>
    <lineage>
        <taxon>Bacteria</taxon>
        <taxon>Bacillati</taxon>
        <taxon>Bacillota</taxon>
        <taxon>Bacilli</taxon>
        <taxon>Bacillales</taxon>
        <taxon>Paenibacillaceae</taxon>
        <taxon>Paenibacillus</taxon>
    </lineage>
</organism>
<evidence type="ECO:0000313" key="2">
    <source>
        <dbReference type="Proteomes" id="UP001597262"/>
    </source>
</evidence>
<dbReference type="EMBL" id="JBHTLM010000003">
    <property type="protein sequence ID" value="MFD1176012.1"/>
    <property type="molecule type" value="Genomic_DNA"/>
</dbReference>
<dbReference type="Proteomes" id="UP001597262">
    <property type="component" value="Unassembled WGS sequence"/>
</dbReference>
<evidence type="ECO:0000313" key="1">
    <source>
        <dbReference type="EMBL" id="MFD1176012.1"/>
    </source>
</evidence>
<reference evidence="2" key="1">
    <citation type="journal article" date="2019" name="Int. J. Syst. Evol. Microbiol.">
        <title>The Global Catalogue of Microorganisms (GCM) 10K type strain sequencing project: providing services to taxonomists for standard genome sequencing and annotation.</title>
        <authorList>
            <consortium name="The Broad Institute Genomics Platform"/>
            <consortium name="The Broad Institute Genome Sequencing Center for Infectious Disease"/>
            <person name="Wu L."/>
            <person name="Ma J."/>
        </authorList>
    </citation>
    <scope>NUCLEOTIDE SEQUENCE [LARGE SCALE GENOMIC DNA]</scope>
    <source>
        <strain evidence="2">CCUG 59189</strain>
    </source>
</reference>
<protein>
    <submittedName>
        <fullName evidence="1">Nucleotidyltransferase domain-containing protein</fullName>
    </submittedName>
</protein>